<dbReference type="PANTHER" id="PTHR38659:SF1">
    <property type="entry name" value="METAL DEPENDENT PHOSPHOHYDROLASE"/>
    <property type="match status" value="1"/>
</dbReference>
<dbReference type="AlphaFoldDB" id="A0A4R1K996"/>
<dbReference type="SUPFAM" id="SSF109604">
    <property type="entry name" value="HD-domain/PDEase-like"/>
    <property type="match status" value="1"/>
</dbReference>
<dbReference type="OrthoDB" id="9801160at2"/>
<dbReference type="CDD" id="cd00077">
    <property type="entry name" value="HDc"/>
    <property type="match status" value="1"/>
</dbReference>
<accession>A0A4R1K996</accession>
<organism evidence="2 3">
    <name type="scientific">Seleniivibrio woodruffii</name>
    <dbReference type="NCBI Taxonomy" id="1078050"/>
    <lineage>
        <taxon>Bacteria</taxon>
        <taxon>Pseudomonadati</taxon>
        <taxon>Deferribacterota</taxon>
        <taxon>Deferribacteres</taxon>
        <taxon>Deferribacterales</taxon>
        <taxon>Geovibrionaceae</taxon>
        <taxon>Seleniivibrio</taxon>
    </lineage>
</organism>
<dbReference type="RefSeq" id="WP_132873813.1">
    <property type="nucleotide sequence ID" value="NZ_JBLJBI010000137.1"/>
</dbReference>
<evidence type="ECO:0000259" key="1">
    <source>
        <dbReference type="SMART" id="SM00471"/>
    </source>
</evidence>
<sequence length="185" mass="20534">MQVNRADAYKILTEYTKSDSLIKHALSVEQAMKKYAEKFGEDAEKWGVTGLLHDFDYEKYPTLEEHPYKGVEILRGIGYPEDILEAIMGHGTSTGVARVTPMAKTLFAVDELCGFLLACAYVRPDKSIANVEVKSVKKKLKDKAFARAVNREDITLGMEEMGVDADEHIAFVISALAEISDELGV</sequence>
<reference evidence="2 3" key="1">
    <citation type="submission" date="2019-03" db="EMBL/GenBank/DDBJ databases">
        <title>Genomic Encyclopedia of Type Strains, Phase IV (KMG-IV): sequencing the most valuable type-strain genomes for metagenomic binning, comparative biology and taxonomic classification.</title>
        <authorList>
            <person name="Goeker M."/>
        </authorList>
    </citation>
    <scope>NUCLEOTIDE SEQUENCE [LARGE SCALE GENOMIC DNA]</scope>
    <source>
        <strain evidence="2 3">DSM 24984</strain>
    </source>
</reference>
<dbReference type="Gene3D" id="1.10.3210.10">
    <property type="entry name" value="Hypothetical protein af1432"/>
    <property type="match status" value="1"/>
</dbReference>
<comment type="caution">
    <text evidence="2">The sequence shown here is derived from an EMBL/GenBank/DDBJ whole genome shotgun (WGS) entry which is preliminary data.</text>
</comment>
<evidence type="ECO:0000313" key="3">
    <source>
        <dbReference type="Proteomes" id="UP000294614"/>
    </source>
</evidence>
<dbReference type="GO" id="GO:0016787">
    <property type="term" value="F:hydrolase activity"/>
    <property type="evidence" value="ECO:0007669"/>
    <property type="project" value="UniProtKB-KW"/>
</dbReference>
<protein>
    <submittedName>
        <fullName evidence="2">Metal dependent phosphohydrolase</fullName>
    </submittedName>
</protein>
<gene>
    <name evidence="2" type="ORF">C8D98_1837</name>
</gene>
<evidence type="ECO:0000313" key="2">
    <source>
        <dbReference type="EMBL" id="TCK60956.1"/>
    </source>
</evidence>
<keyword evidence="3" id="KW-1185">Reference proteome</keyword>
<dbReference type="PANTHER" id="PTHR38659">
    <property type="entry name" value="METAL-DEPENDENT PHOSPHOHYDROLASE"/>
    <property type="match status" value="1"/>
</dbReference>
<dbReference type="NCBIfam" id="TIGR00277">
    <property type="entry name" value="HDIG"/>
    <property type="match status" value="1"/>
</dbReference>
<dbReference type="SMART" id="SM00471">
    <property type="entry name" value="HDc"/>
    <property type="match status" value="1"/>
</dbReference>
<dbReference type="EMBL" id="SMGG01000004">
    <property type="protein sequence ID" value="TCK60956.1"/>
    <property type="molecule type" value="Genomic_DNA"/>
</dbReference>
<dbReference type="Proteomes" id="UP000294614">
    <property type="component" value="Unassembled WGS sequence"/>
</dbReference>
<proteinExistence type="predicted"/>
<dbReference type="Pfam" id="PF01966">
    <property type="entry name" value="HD"/>
    <property type="match status" value="1"/>
</dbReference>
<feature type="domain" description="HD/PDEase" evidence="1">
    <location>
        <begin position="17"/>
        <end position="124"/>
    </location>
</feature>
<dbReference type="InterPro" id="IPR003607">
    <property type="entry name" value="HD/PDEase_dom"/>
</dbReference>
<dbReference type="InterPro" id="IPR006675">
    <property type="entry name" value="HDIG_dom"/>
</dbReference>
<keyword evidence="2" id="KW-0378">Hydrolase</keyword>
<dbReference type="InterPro" id="IPR006674">
    <property type="entry name" value="HD_domain"/>
</dbReference>
<name>A0A4R1K996_9BACT</name>